<name>A0A4R1K2W0_9BACT</name>
<reference evidence="2 3" key="1">
    <citation type="submission" date="2019-03" db="EMBL/GenBank/DDBJ databases">
        <title>Genomic Encyclopedia of Type Strains, Phase IV (KMG-IV): sequencing the most valuable type-strain genomes for metagenomic binning, comparative biology and taxonomic classification.</title>
        <authorList>
            <person name="Goeker M."/>
        </authorList>
    </citation>
    <scope>NUCLEOTIDE SEQUENCE [LARGE SCALE GENOMIC DNA]</scope>
    <source>
        <strain evidence="2 3">DSM 24984</strain>
    </source>
</reference>
<dbReference type="EMBL" id="SMGG01000007">
    <property type="protein sequence ID" value="TCK58396.1"/>
    <property type="molecule type" value="Genomic_DNA"/>
</dbReference>
<keyword evidence="1" id="KW-0732">Signal</keyword>
<accession>A0A4R1K2W0</accession>
<dbReference type="InterPro" id="IPR019106">
    <property type="entry name" value="T4SS_TrbC"/>
</dbReference>
<dbReference type="AlphaFoldDB" id="A0A4R1K2W0"/>
<evidence type="ECO:0000313" key="3">
    <source>
        <dbReference type="Proteomes" id="UP000294614"/>
    </source>
</evidence>
<gene>
    <name evidence="2" type="ORF">C8D98_2598</name>
</gene>
<keyword evidence="3" id="KW-1185">Reference proteome</keyword>
<evidence type="ECO:0000313" key="2">
    <source>
        <dbReference type="EMBL" id="TCK58396.1"/>
    </source>
</evidence>
<feature type="chain" id="PRO_5020877688" evidence="1">
    <location>
        <begin position="20"/>
        <end position="254"/>
    </location>
</feature>
<proteinExistence type="predicted"/>
<comment type="caution">
    <text evidence="2">The sequence shown here is derived from an EMBL/GenBank/DDBJ whole genome shotgun (WGS) entry which is preliminary data.</text>
</comment>
<dbReference type="Pfam" id="PF09673">
    <property type="entry name" value="TrbC_Ftype"/>
    <property type="match status" value="1"/>
</dbReference>
<evidence type="ECO:0000256" key="1">
    <source>
        <dbReference type="SAM" id="SignalP"/>
    </source>
</evidence>
<dbReference type="Proteomes" id="UP000294614">
    <property type="component" value="Unassembled WGS sequence"/>
</dbReference>
<organism evidence="2 3">
    <name type="scientific">Seleniivibrio woodruffii</name>
    <dbReference type="NCBI Taxonomy" id="1078050"/>
    <lineage>
        <taxon>Bacteria</taxon>
        <taxon>Pseudomonadati</taxon>
        <taxon>Deferribacterota</taxon>
        <taxon>Deferribacteres</taxon>
        <taxon>Deferribacterales</taxon>
        <taxon>Geovibrionaceae</taxon>
        <taxon>Seleniivibrio</taxon>
    </lineage>
</organism>
<protein>
    <submittedName>
        <fullName evidence="2">Conjugal transfer pilus assembly protein TrbC</fullName>
    </submittedName>
</protein>
<feature type="signal peptide" evidence="1">
    <location>
        <begin position="1"/>
        <end position="19"/>
    </location>
</feature>
<sequence length="254" mass="28492">MKKILLPLFILFFNCAVYAETVQNLNHELVNKLHELNQTKQAQTEVIKNTDMSKRVTDFGNNDMSNLLNRVQEYKGKLSSDFGYEDDSEKTCYEKRELGEISLYVFISSSIPEETLKTYAADLKKLPGAVMVLNGVIGGASKIMPTVDLISRISCGKNVSELKTENSDCTMARTDINPYLFRAFGIDKVPAFVMADFPYSQIMMSASQGQNIPDNSFLKISGDPTLEYVLEHFNSAGNKDAADLLIRLRSGYYD</sequence>